<evidence type="ECO:0000313" key="3">
    <source>
        <dbReference type="Proteomes" id="UP000268093"/>
    </source>
</evidence>
<reference evidence="2 3" key="1">
    <citation type="journal article" date="2018" name="New Phytol.">
        <title>Phylogenomics of Endogonaceae and evolution of mycorrhizas within Mucoromycota.</title>
        <authorList>
            <person name="Chang Y."/>
            <person name="Desiro A."/>
            <person name="Na H."/>
            <person name="Sandor L."/>
            <person name="Lipzen A."/>
            <person name="Clum A."/>
            <person name="Barry K."/>
            <person name="Grigoriev I.V."/>
            <person name="Martin F.M."/>
            <person name="Stajich J.E."/>
            <person name="Smith M.E."/>
            <person name="Bonito G."/>
            <person name="Spatafora J.W."/>
        </authorList>
    </citation>
    <scope>NUCLEOTIDE SEQUENCE [LARGE SCALE GENOMIC DNA]</scope>
    <source>
        <strain evidence="2 3">GMNB39</strain>
    </source>
</reference>
<evidence type="ECO:0000313" key="2">
    <source>
        <dbReference type="EMBL" id="RUP48366.1"/>
    </source>
</evidence>
<name>A0A433DC15_9FUNG</name>
<dbReference type="EMBL" id="RBNI01003434">
    <property type="protein sequence ID" value="RUP48366.1"/>
    <property type="molecule type" value="Genomic_DNA"/>
</dbReference>
<gene>
    <name evidence="2" type="ORF">BC936DRAFT_144666</name>
</gene>
<keyword evidence="1" id="KW-0472">Membrane</keyword>
<accession>A0A433DC15</accession>
<dbReference type="Proteomes" id="UP000268093">
    <property type="component" value="Unassembled WGS sequence"/>
</dbReference>
<keyword evidence="1" id="KW-1133">Transmembrane helix</keyword>
<protein>
    <submittedName>
        <fullName evidence="2">Uncharacterized protein</fullName>
    </submittedName>
</protein>
<dbReference type="AlphaFoldDB" id="A0A433DC15"/>
<feature type="transmembrane region" description="Helical" evidence="1">
    <location>
        <begin position="35"/>
        <end position="54"/>
    </location>
</feature>
<sequence>MLGFGISMTVRWMVGSMVLFLTDDAAKRVVAVPSAAFYFYFISFSFIAIYTMSLTSQNEYYPPRYTNITILSLPLRSLPSRSLPSLSLSLLPLLLLHYGRVKYDHDHDTTKLSCNYDNTEDHEKEADKDDDKKLKEKEVKVYDWKV</sequence>
<keyword evidence="3" id="KW-1185">Reference proteome</keyword>
<organism evidence="2 3">
    <name type="scientific">Jimgerdemannia flammicorona</name>
    <dbReference type="NCBI Taxonomy" id="994334"/>
    <lineage>
        <taxon>Eukaryota</taxon>
        <taxon>Fungi</taxon>
        <taxon>Fungi incertae sedis</taxon>
        <taxon>Mucoromycota</taxon>
        <taxon>Mucoromycotina</taxon>
        <taxon>Endogonomycetes</taxon>
        <taxon>Endogonales</taxon>
        <taxon>Endogonaceae</taxon>
        <taxon>Jimgerdemannia</taxon>
    </lineage>
</organism>
<keyword evidence="1" id="KW-0812">Transmembrane</keyword>
<comment type="caution">
    <text evidence="2">The sequence shown here is derived from an EMBL/GenBank/DDBJ whole genome shotgun (WGS) entry which is preliminary data.</text>
</comment>
<evidence type="ECO:0000256" key="1">
    <source>
        <dbReference type="SAM" id="Phobius"/>
    </source>
</evidence>
<proteinExistence type="predicted"/>